<dbReference type="SUPFAM" id="SSF50249">
    <property type="entry name" value="Nucleic acid-binding proteins"/>
    <property type="match status" value="1"/>
</dbReference>
<evidence type="ECO:0000256" key="4">
    <source>
        <dbReference type="SAM" id="MobiDB-lite"/>
    </source>
</evidence>
<dbReference type="NCBIfam" id="TIGR00621">
    <property type="entry name" value="ssb"/>
    <property type="match status" value="1"/>
</dbReference>
<dbReference type="PANTHER" id="PTHR10302:SF27">
    <property type="entry name" value="SINGLE-STRANDED DNA-BINDING PROTEIN"/>
    <property type="match status" value="1"/>
</dbReference>
<sequence length="160" mass="17348">MNLNKAFILGNLTRDPELRQTPTGQSVCSFGVATNRFYTDGAGTRQKQAEFHNVVAWGRNAEIIKQYLHKGNSILVEGHLQTRSWQDTQGTKHWRTEVIAERIQLGPRPAGPGSGEGGLRQSAGSDEDAPPTGGGTSPGPLPTIELSQDGEEIDIKDIPF</sequence>
<reference evidence="5" key="1">
    <citation type="submission" date="2020-07" db="EMBL/GenBank/DDBJ databases">
        <title>Huge and variable diversity of episymbiotic CPR bacteria and DPANN archaea in groundwater ecosystems.</title>
        <authorList>
            <person name="He C.Y."/>
            <person name="Keren R."/>
            <person name="Whittaker M."/>
            <person name="Farag I.F."/>
            <person name="Doudna J."/>
            <person name="Cate J.H.D."/>
            <person name="Banfield J.F."/>
        </authorList>
    </citation>
    <scope>NUCLEOTIDE SEQUENCE</scope>
    <source>
        <strain evidence="5">NC_groundwater_973_Pr1_S-0.2um_54_13</strain>
    </source>
</reference>
<dbReference type="Proteomes" id="UP000753196">
    <property type="component" value="Unassembled WGS sequence"/>
</dbReference>
<dbReference type="InterPro" id="IPR011344">
    <property type="entry name" value="ssDNA-bd"/>
</dbReference>
<evidence type="ECO:0000256" key="2">
    <source>
        <dbReference type="HAMAP-Rule" id="MF_00984"/>
    </source>
</evidence>
<dbReference type="PROSITE" id="PS50935">
    <property type="entry name" value="SSB"/>
    <property type="match status" value="1"/>
</dbReference>
<evidence type="ECO:0000313" key="6">
    <source>
        <dbReference type="Proteomes" id="UP000753196"/>
    </source>
</evidence>
<comment type="subunit">
    <text evidence="2">Homotetramer.</text>
</comment>
<evidence type="ECO:0000256" key="3">
    <source>
        <dbReference type="RuleBase" id="RU000524"/>
    </source>
</evidence>
<accession>A0A932VQY9</accession>
<dbReference type="GO" id="GO:0006260">
    <property type="term" value="P:DNA replication"/>
    <property type="evidence" value="ECO:0007669"/>
    <property type="project" value="InterPro"/>
</dbReference>
<comment type="caution">
    <text evidence="2">Lacks conserved residue(s) required for the propagation of feature annotation.</text>
</comment>
<dbReference type="GO" id="GO:0003697">
    <property type="term" value="F:single-stranded DNA binding"/>
    <property type="evidence" value="ECO:0007669"/>
    <property type="project" value="UniProtKB-UniRule"/>
</dbReference>
<dbReference type="PANTHER" id="PTHR10302">
    <property type="entry name" value="SINGLE-STRANDED DNA-BINDING PROTEIN"/>
    <property type="match status" value="1"/>
</dbReference>
<proteinExistence type="inferred from homology"/>
<keyword evidence="1 2" id="KW-0238">DNA-binding</keyword>
<name>A0A932VQY9_9BACT</name>
<dbReference type="InterPro" id="IPR000424">
    <property type="entry name" value="Primosome_PriB/ssb"/>
</dbReference>
<organism evidence="5 6">
    <name type="scientific">Candidatus Sungiibacteriota bacterium</name>
    <dbReference type="NCBI Taxonomy" id="2750080"/>
    <lineage>
        <taxon>Bacteria</taxon>
        <taxon>Candidatus Sungiibacteriota</taxon>
    </lineage>
</organism>
<dbReference type="InterPro" id="IPR012340">
    <property type="entry name" value="NA-bd_OB-fold"/>
</dbReference>
<dbReference type="Gene3D" id="2.40.50.140">
    <property type="entry name" value="Nucleic acid-binding proteins"/>
    <property type="match status" value="1"/>
</dbReference>
<dbReference type="Pfam" id="PF00436">
    <property type="entry name" value="SSB"/>
    <property type="match status" value="1"/>
</dbReference>
<dbReference type="HAMAP" id="MF_00984">
    <property type="entry name" value="SSB"/>
    <property type="match status" value="1"/>
</dbReference>
<protein>
    <recommendedName>
        <fullName evidence="2 3">Single-stranded DNA-binding protein</fullName>
        <shortName evidence="2">SSB</shortName>
    </recommendedName>
</protein>
<dbReference type="GO" id="GO:0009295">
    <property type="term" value="C:nucleoid"/>
    <property type="evidence" value="ECO:0007669"/>
    <property type="project" value="TreeGrafter"/>
</dbReference>
<dbReference type="AlphaFoldDB" id="A0A932VQY9"/>
<dbReference type="EMBL" id="JACQCR010000004">
    <property type="protein sequence ID" value="MBI3630748.1"/>
    <property type="molecule type" value="Genomic_DNA"/>
</dbReference>
<gene>
    <name evidence="5" type="primary">ssb</name>
    <name evidence="5" type="ORF">HY221_00185</name>
</gene>
<feature type="region of interest" description="Disordered" evidence="4">
    <location>
        <begin position="102"/>
        <end position="160"/>
    </location>
</feature>
<dbReference type="CDD" id="cd04496">
    <property type="entry name" value="SSB_OBF"/>
    <property type="match status" value="1"/>
</dbReference>
<comment type="caution">
    <text evidence="5">The sequence shown here is derived from an EMBL/GenBank/DDBJ whole genome shotgun (WGS) entry which is preliminary data.</text>
</comment>
<evidence type="ECO:0000313" key="5">
    <source>
        <dbReference type="EMBL" id="MBI3630748.1"/>
    </source>
</evidence>
<evidence type="ECO:0000256" key="1">
    <source>
        <dbReference type="ARBA" id="ARBA00023125"/>
    </source>
</evidence>